<dbReference type="PANTHER" id="PTHR30404">
    <property type="entry name" value="N-ACETYLMURAMOYL-L-ALANINE AMIDASE"/>
    <property type="match status" value="1"/>
</dbReference>
<organism evidence="5 6">
    <name type="scientific">Roseivirga misakiensis</name>
    <dbReference type="NCBI Taxonomy" id="1563681"/>
    <lineage>
        <taxon>Bacteria</taxon>
        <taxon>Pseudomonadati</taxon>
        <taxon>Bacteroidota</taxon>
        <taxon>Cytophagia</taxon>
        <taxon>Cytophagales</taxon>
        <taxon>Roseivirgaceae</taxon>
        <taxon>Roseivirga</taxon>
    </lineage>
</organism>
<dbReference type="CDD" id="cd02696">
    <property type="entry name" value="MurNAc-LAA"/>
    <property type="match status" value="1"/>
</dbReference>
<dbReference type="STRING" id="1563681.BFP71_15265"/>
<evidence type="ECO:0000313" key="5">
    <source>
        <dbReference type="EMBL" id="OEK05606.1"/>
    </source>
</evidence>
<name>A0A1E5T2N0_9BACT</name>
<keyword evidence="6" id="KW-1185">Reference proteome</keyword>
<dbReference type="EC" id="3.5.1.28" evidence="2"/>
<dbReference type="InterPro" id="IPR002508">
    <property type="entry name" value="MurNAc-LAA_cat"/>
</dbReference>
<dbReference type="SMART" id="SM00646">
    <property type="entry name" value="Ami_3"/>
    <property type="match status" value="1"/>
</dbReference>
<dbReference type="Proteomes" id="UP000095552">
    <property type="component" value="Unassembled WGS sequence"/>
</dbReference>
<protein>
    <recommendedName>
        <fullName evidence="2">N-acetylmuramoyl-L-alanine amidase</fullName>
        <ecNumber evidence="2">3.5.1.28</ecNumber>
    </recommendedName>
</protein>
<dbReference type="GO" id="GO:0030288">
    <property type="term" value="C:outer membrane-bounded periplasmic space"/>
    <property type="evidence" value="ECO:0007669"/>
    <property type="project" value="TreeGrafter"/>
</dbReference>
<gene>
    <name evidence="5" type="ORF">BFP71_15265</name>
</gene>
<feature type="domain" description="MurNAc-LAA" evidence="4">
    <location>
        <begin position="215"/>
        <end position="324"/>
    </location>
</feature>
<dbReference type="Gene3D" id="3.40.630.40">
    <property type="entry name" value="Zn-dependent exopeptidases"/>
    <property type="match status" value="1"/>
</dbReference>
<proteinExistence type="predicted"/>
<evidence type="ECO:0000256" key="3">
    <source>
        <dbReference type="ARBA" id="ARBA00022801"/>
    </source>
</evidence>
<dbReference type="GO" id="GO:0008745">
    <property type="term" value="F:N-acetylmuramoyl-L-alanine amidase activity"/>
    <property type="evidence" value="ECO:0007669"/>
    <property type="project" value="UniProtKB-EC"/>
</dbReference>
<dbReference type="GO" id="GO:0009253">
    <property type="term" value="P:peptidoglycan catabolic process"/>
    <property type="evidence" value="ECO:0007669"/>
    <property type="project" value="InterPro"/>
</dbReference>
<evidence type="ECO:0000313" key="6">
    <source>
        <dbReference type="Proteomes" id="UP000095552"/>
    </source>
</evidence>
<reference evidence="5 6" key="1">
    <citation type="submission" date="2016-08" db="EMBL/GenBank/DDBJ databases">
        <title>Draft genome of Fabibacter sp. strain SK-8.</title>
        <authorList>
            <person name="Wong S.-K."/>
            <person name="Hamasaki K."/>
            <person name="Yoshizawa S."/>
        </authorList>
    </citation>
    <scope>NUCLEOTIDE SEQUENCE [LARGE SCALE GENOMIC DNA]</scope>
    <source>
        <strain evidence="5 6">SK-8</strain>
    </source>
</reference>
<dbReference type="PANTHER" id="PTHR30404:SF0">
    <property type="entry name" value="N-ACETYLMURAMOYL-L-ALANINE AMIDASE AMIC"/>
    <property type="match status" value="1"/>
</dbReference>
<keyword evidence="3" id="KW-0378">Hydrolase</keyword>
<evidence type="ECO:0000256" key="2">
    <source>
        <dbReference type="ARBA" id="ARBA00011901"/>
    </source>
</evidence>
<sequence>MVFLFIIFQSLWILNSNAQSTPKTVIAVSGDGIHKILIKHGFDPIKYYNEFIRLNKKNISRSNGLFIGKKYTLPTKAKNDSPAKPNSINYPLFGKKYENVPIVSTDLKGAIYYLISGHGGPDPGAVAKRSGKTLAEDEYAYDVTLRLARGLLARGAQVYLIIKDANDGIRDESILKVDYDEVNYPDQKIPRNQKLRLRQRTLSVNKLFGQNGKAYQRLIVTHVDSRGQKENVDVFFYHHKNSKKGKKLADELQSTFKKKYEQYQPNRKYTGTVSNRSNLYVIRNTLPPMVYIELGNLKNTKDQRRILNSENREALANWITEGLLADYKKAN</sequence>
<comment type="caution">
    <text evidence="5">The sequence shown here is derived from an EMBL/GenBank/DDBJ whole genome shotgun (WGS) entry which is preliminary data.</text>
</comment>
<dbReference type="SUPFAM" id="SSF53187">
    <property type="entry name" value="Zn-dependent exopeptidases"/>
    <property type="match status" value="1"/>
</dbReference>
<evidence type="ECO:0000256" key="1">
    <source>
        <dbReference type="ARBA" id="ARBA00001561"/>
    </source>
</evidence>
<dbReference type="Pfam" id="PF01520">
    <property type="entry name" value="Amidase_3"/>
    <property type="match status" value="1"/>
</dbReference>
<comment type="catalytic activity">
    <reaction evidence="1">
        <text>Hydrolyzes the link between N-acetylmuramoyl residues and L-amino acid residues in certain cell-wall glycopeptides.</text>
        <dbReference type="EC" id="3.5.1.28"/>
    </reaction>
</comment>
<accession>A0A1E5T2N0</accession>
<dbReference type="InterPro" id="IPR050695">
    <property type="entry name" value="N-acetylmuramoyl_amidase_3"/>
</dbReference>
<evidence type="ECO:0000259" key="4">
    <source>
        <dbReference type="SMART" id="SM00646"/>
    </source>
</evidence>
<dbReference type="EMBL" id="MDGQ01000005">
    <property type="protein sequence ID" value="OEK05606.1"/>
    <property type="molecule type" value="Genomic_DNA"/>
</dbReference>
<dbReference type="AlphaFoldDB" id="A0A1E5T2N0"/>